<dbReference type="Gene3D" id="3.40.50.1240">
    <property type="entry name" value="Phosphoglycerate mutase-like"/>
    <property type="match status" value="1"/>
</dbReference>
<keyword evidence="2" id="KW-1185">Reference proteome</keyword>
<dbReference type="InterPro" id="IPR013078">
    <property type="entry name" value="His_Pase_superF_clade-1"/>
</dbReference>
<dbReference type="Pfam" id="PF00300">
    <property type="entry name" value="His_Phos_1"/>
    <property type="match status" value="1"/>
</dbReference>
<dbReference type="SUPFAM" id="SSF53254">
    <property type="entry name" value="Phosphoglycerate mutase-like"/>
    <property type="match status" value="1"/>
</dbReference>
<dbReference type="InterPro" id="IPR050275">
    <property type="entry name" value="PGM_Phosphatase"/>
</dbReference>
<accession>A0ABV6HSL9</accession>
<dbReference type="SMART" id="SM00855">
    <property type="entry name" value="PGAM"/>
    <property type="match status" value="1"/>
</dbReference>
<comment type="caution">
    <text evidence="1">The sequence shown here is derived from an EMBL/GenBank/DDBJ whole genome shotgun (WGS) entry which is preliminary data.</text>
</comment>
<dbReference type="EMBL" id="JBHLWO010000008">
    <property type="protein sequence ID" value="MFC0321887.1"/>
    <property type="molecule type" value="Genomic_DNA"/>
</dbReference>
<gene>
    <name evidence="1" type="ORF">ACFFI0_26470</name>
</gene>
<dbReference type="PANTHER" id="PTHR48100">
    <property type="entry name" value="BROAD-SPECIFICITY PHOSPHATASE YOR283W-RELATED"/>
    <property type="match status" value="1"/>
</dbReference>
<evidence type="ECO:0000313" key="1">
    <source>
        <dbReference type="EMBL" id="MFC0321887.1"/>
    </source>
</evidence>
<proteinExistence type="predicted"/>
<dbReference type="InterPro" id="IPR029033">
    <property type="entry name" value="His_PPase_superfam"/>
</dbReference>
<dbReference type="Proteomes" id="UP001589774">
    <property type="component" value="Unassembled WGS sequence"/>
</dbReference>
<dbReference type="CDD" id="cd07067">
    <property type="entry name" value="HP_PGM_like"/>
    <property type="match status" value="1"/>
</dbReference>
<protein>
    <submittedName>
        <fullName evidence="1">Histidine phosphatase family protein</fullName>
    </submittedName>
</protein>
<dbReference type="PIRSF" id="PIRSF000709">
    <property type="entry name" value="6PFK_2-Ptase"/>
    <property type="match status" value="1"/>
</dbReference>
<dbReference type="PROSITE" id="PS00175">
    <property type="entry name" value="PG_MUTASE"/>
    <property type="match status" value="1"/>
</dbReference>
<evidence type="ECO:0000313" key="2">
    <source>
        <dbReference type="Proteomes" id="UP001589774"/>
    </source>
</evidence>
<organism evidence="1 2">
    <name type="scientific">Olivibacter oleidegradans</name>
    <dbReference type="NCBI Taxonomy" id="760123"/>
    <lineage>
        <taxon>Bacteria</taxon>
        <taxon>Pseudomonadati</taxon>
        <taxon>Bacteroidota</taxon>
        <taxon>Sphingobacteriia</taxon>
        <taxon>Sphingobacteriales</taxon>
        <taxon>Sphingobacteriaceae</taxon>
        <taxon>Olivibacter</taxon>
    </lineage>
</organism>
<reference evidence="1 2" key="1">
    <citation type="submission" date="2024-09" db="EMBL/GenBank/DDBJ databases">
        <authorList>
            <person name="Sun Q."/>
            <person name="Mori K."/>
        </authorList>
    </citation>
    <scope>NUCLEOTIDE SEQUENCE [LARGE SCALE GENOMIC DNA]</scope>
    <source>
        <strain evidence="1 2">CCM 7765</strain>
    </source>
</reference>
<sequence length="199" mass="22764">MLTVYLLRHGETAYNADGNRYCGLTDIGLTERGVEQAKRVAFFLKDTPIEAVYASPLQRAFTTAALAIEGKIQIQKEERLKELDFGNWEGKTREEFVREDPELWNAWEKAPETARAGGTGNTGSEIVERVDAFFLEMLQTHRDRSIMVVAHNTVNRLYLAYKLGMPLRNYRRIVQENSAITLFELDNQGILSLHQLNTR</sequence>
<dbReference type="InterPro" id="IPR001345">
    <property type="entry name" value="PG/BPGM_mutase_AS"/>
</dbReference>
<name>A0ABV6HSL9_9SPHI</name>
<dbReference type="RefSeq" id="WP_013663748.1">
    <property type="nucleotide sequence ID" value="NZ_JBHLWO010000008.1"/>
</dbReference>